<evidence type="ECO:0000256" key="9">
    <source>
        <dbReference type="HAMAP-Rule" id="MF_01321"/>
    </source>
</evidence>
<keyword evidence="4 9" id="KW-0808">Transferase</keyword>
<dbReference type="RefSeq" id="YP_009104885.1">
    <property type="nucleotide sequence ID" value="NC_025525.1"/>
</dbReference>
<comment type="function">
    <text evidence="1 9 10">DNA-dependent RNA polymerase catalyzes the transcription of DNA into RNA using the four ribonucleoside triphosphates as substrates.</text>
</comment>
<dbReference type="InterPro" id="IPR007642">
    <property type="entry name" value="RNA_pol_Rpb2_2"/>
</dbReference>
<dbReference type="GO" id="GO:0032549">
    <property type="term" value="F:ribonucleoside binding"/>
    <property type="evidence" value="ECO:0007669"/>
    <property type="project" value="InterPro"/>
</dbReference>
<evidence type="ECO:0000256" key="3">
    <source>
        <dbReference type="ARBA" id="ARBA00022478"/>
    </source>
</evidence>
<evidence type="ECO:0000256" key="2">
    <source>
        <dbReference type="ARBA" id="ARBA00006835"/>
    </source>
</evidence>
<evidence type="ECO:0000259" key="12">
    <source>
        <dbReference type="Pfam" id="PF04560"/>
    </source>
</evidence>
<keyword evidence="3 9" id="KW-0240">DNA-directed RNA polymerase</keyword>
<dbReference type="InterPro" id="IPR014724">
    <property type="entry name" value="RNA_pol_RPB2_OB-fold"/>
</dbReference>
<dbReference type="Pfam" id="PF04561">
    <property type="entry name" value="RNA_pol_Rpb2_2"/>
    <property type="match status" value="1"/>
</dbReference>
<geneLocation type="chloroplast" evidence="17"/>
<sequence length="1581" mass="180299">MRFHPHIKSFFIPNFVETQQQSFYSFLKKGLIEELTRRNPITDVTHDLELLFYPQYYQLNLPELTPTEAILKGKTYACRLYVPAQLTNRQTNQIKLQWVLLGNLPLMTKRGHFIINGSPRVIINQLVRSPGIYYQESIDTKKKRTFYADLISQRGAWLRLEIDKKRRIWVRMKKMPKIPALIFLQALGFTEKQIKTGIRFSEFLQNSYLKENHPKTRQEALVTLYEIAHPNYSKNSTKKEKSQITAEMGEKFLFRKFMNPRTYNLSSLGRFRLNEKFGLSVDKNQLALTPHDIFFALDYLIKLEYGTVSIDDIDNLKNRRVRASGELIQNQFSIGLLRLEKAIREKLKKPKKNITIQNLITTKPINGSLREFFGSSPLSQYMDQTNPLSEITHKRRLSSLGPGGISRETAGMAVRGIHPTHYGRICPIETPEGRNAGLVNSITIHSKINNQGFLKTPFYKIYQGQAQKNQGPLYFSAKQEEHLKVAPGDLQLSKLGFLPKNNIPVRLDEEYKRVSRDQVDYVAISPLQMISVATSLIPFLEHDDANRALMGSNMQRQAVPVLLPEPPIVGTGLESRVAGDSGHILQSKTSGYVSYSSGQKIIIQTFETNLNLKNNLRPVQSSFNSFPLYQSKIGKEAWFTSLSSEPLNSNFKQKKTFLPSIDFLKFSQKNLISPFQLSISPNVVINTANKVESVKKENIKNKEIQNLKIQLLSSPKKEGKDSFFSSLKKKEEKNLDKNKSISFDDLRSTIKNFNNQNFSLITFILEKPEKTNSFVKSKSLYNSVPKILFSNQIKTKKFNLLSKFDKPKILNQLEFKNDIQINFRTLFFATKDGAFGRNTDDLQNNDSNLKELIKTAADISYKSNTSKISINKLKRVKTNLESLNKTYFQTSGLKEIKIVKTNSQGTSRKTNIFVKVSNRSLSLNLSPFKSSLENSPILLNRFVNQMFKSNQKEGFALYAFLLKSGLISVAPPLEKMFIPSNQRFVNFENLIYLTKPSIPIGKNKFDKVKKTSNHIFARRGSRDYRVNKGVFFAQTFIDQDNLISKKIKSFSQPTVSDFINSKNFLTQSSRSVSEISKFAPSRETRLARFDFLKSSIFKNNESKQNNYSFKSIEYQLQSYRRSNQNTCLIQKPAVKEGEWVQKGDLLADCAASVSGELSLGKNLFVAYMPWEGYNFEDAILINERLVYDDVYTSLHIERYDIEIRDTQFGLEQITNQITEVNFVKRAHLDHRGVAKLGSWVKEGDILVGKITPIKKRSLSPHEKLLYDIIGKKIPTTRDTSLRVPKGVEGRVISIEILDTDNIPPGIPFQGPGRVQIYLAEKRRIQIGDKMAGRHGNKGIVSKILPRQDMPYLPNGTPIDIVLNPLGVPSRMNVGQVFECLLGLAGIYLNQQFKIPPFDESHGPEASRSLVFSKLYQARLKTGQDWLFNPEFPGKTILFDGRTGESFDQFVTVGQAYILKLVHLVDEKIHARSTGPYSLVTQQPLGGRSKHGGQRLGEMEVWALEGFGAAYTLQELLTVKSDDIKGRHQVMDAILNDDPISLRTPESFKVLIRELQCLCLDVEIYRISPVGRTKLVDIMKLP</sequence>
<dbReference type="InterPro" id="IPR007645">
    <property type="entry name" value="RNA_pol_Rpb2_3"/>
</dbReference>
<evidence type="ECO:0000256" key="7">
    <source>
        <dbReference type="ARBA" id="ARBA00026088"/>
    </source>
</evidence>
<dbReference type="InterPro" id="IPR010243">
    <property type="entry name" value="RNA_pol_bsu_bac"/>
</dbReference>
<reference evidence="17" key="1">
    <citation type="journal article" date="2014" name="BMC Evol. Biol.">
        <title>Chloroplast phylogenomic analysis resolves deep-level relationships within the green algal class Trebouxiophyceae.</title>
        <authorList>
            <person name="Lemieux C."/>
            <person name="Otis C."/>
            <person name="Turmel M."/>
        </authorList>
    </citation>
    <scope>NUCLEOTIDE SEQUENCE</scope>
</reference>
<dbReference type="Gene3D" id="3.90.1800.10">
    <property type="entry name" value="RNA polymerase alpha subunit dimerisation domain"/>
    <property type="match status" value="1"/>
</dbReference>
<gene>
    <name evidence="9 17" type="primary">rpoB</name>
</gene>
<keyword evidence="17" id="KW-0150">Chloroplast</keyword>
<dbReference type="Pfam" id="PF04560">
    <property type="entry name" value="RNA_pol_Rpb2_7"/>
    <property type="match status" value="1"/>
</dbReference>
<dbReference type="GO" id="GO:0000428">
    <property type="term" value="C:DNA-directed RNA polymerase complex"/>
    <property type="evidence" value="ECO:0007669"/>
    <property type="project" value="UniProtKB-KW"/>
</dbReference>
<name>A0A097KJU0_MYRIS</name>
<dbReference type="InterPro" id="IPR037034">
    <property type="entry name" value="RNA_pol_Rpb2_2_sf"/>
</dbReference>
<comment type="similarity">
    <text evidence="2 9 10">Belongs to the RNA polymerase beta chain family.</text>
</comment>
<dbReference type="GO" id="GO:0009507">
    <property type="term" value="C:chloroplast"/>
    <property type="evidence" value="ECO:0007669"/>
    <property type="project" value="UniProtKB-SubCell"/>
</dbReference>
<dbReference type="Gene3D" id="2.40.50.100">
    <property type="match status" value="2"/>
</dbReference>
<feature type="domain" description="RNA polymerase Rpb2" evidence="13">
    <location>
        <begin position="128"/>
        <end position="322"/>
    </location>
</feature>
<keyword evidence="17" id="KW-0934">Plastid</keyword>
<dbReference type="PANTHER" id="PTHR20856">
    <property type="entry name" value="DNA-DIRECTED RNA POLYMERASE I SUBUNIT 2"/>
    <property type="match status" value="1"/>
</dbReference>
<evidence type="ECO:0000256" key="8">
    <source>
        <dbReference type="ARBA" id="ARBA00048552"/>
    </source>
</evidence>
<dbReference type="Gene3D" id="2.40.50.150">
    <property type="match status" value="1"/>
</dbReference>
<dbReference type="SUPFAM" id="SSF64484">
    <property type="entry name" value="beta and beta-prime subunits of DNA dependent RNA-polymerase"/>
    <property type="match status" value="2"/>
</dbReference>
<organism evidence="17">
    <name type="scientific">Myrmecia israelensis</name>
    <name type="common">Green coccoid free-living microalga</name>
    <name type="synonym">Friedmannia israelensis</name>
    <dbReference type="NCBI Taxonomy" id="3171"/>
    <lineage>
        <taxon>Eukaryota</taxon>
        <taxon>Viridiplantae</taxon>
        <taxon>Chlorophyta</taxon>
        <taxon>core chlorophytes</taxon>
        <taxon>Trebouxiophyceae</taxon>
        <taxon>Trebouxiales</taxon>
        <taxon>Trebouxiaceae</taxon>
        <taxon>Myrmecia</taxon>
    </lineage>
</organism>
<dbReference type="GO" id="GO:0003677">
    <property type="term" value="F:DNA binding"/>
    <property type="evidence" value="ECO:0007669"/>
    <property type="project" value="UniProtKB-UniRule"/>
</dbReference>
<dbReference type="PROSITE" id="PS01166">
    <property type="entry name" value="RNA_POL_BETA"/>
    <property type="match status" value="1"/>
</dbReference>
<evidence type="ECO:0000256" key="1">
    <source>
        <dbReference type="ARBA" id="ARBA00004026"/>
    </source>
</evidence>
<dbReference type="Gene3D" id="3.90.1110.10">
    <property type="entry name" value="RNA polymerase Rpb2, domain 2"/>
    <property type="match status" value="1"/>
</dbReference>
<feature type="domain" description="DNA-directed RNA polymerase beta subunit external 1" evidence="16">
    <location>
        <begin position="469"/>
        <end position="525"/>
    </location>
</feature>
<evidence type="ECO:0000259" key="11">
    <source>
        <dbReference type="Pfam" id="PF00562"/>
    </source>
</evidence>
<evidence type="ECO:0000256" key="6">
    <source>
        <dbReference type="ARBA" id="ARBA00023163"/>
    </source>
</evidence>
<dbReference type="InterPro" id="IPR007644">
    <property type="entry name" value="RNA_pol_bsu_protrusion"/>
</dbReference>
<dbReference type="GO" id="GO:0006351">
    <property type="term" value="P:DNA-templated transcription"/>
    <property type="evidence" value="ECO:0007669"/>
    <property type="project" value="UniProtKB-UniRule"/>
</dbReference>
<dbReference type="Pfam" id="PF10385">
    <property type="entry name" value="RNA_pol_Rpb2_45"/>
    <property type="match status" value="1"/>
</dbReference>
<feature type="domain" description="RNA polymerase beta subunit protrusion" evidence="14">
    <location>
        <begin position="62"/>
        <end position="365"/>
    </location>
</feature>
<protein>
    <recommendedName>
        <fullName evidence="9">DNA-directed RNA polymerase subunit beta</fullName>
        <ecNumber evidence="9">2.7.7.6</ecNumber>
    </recommendedName>
    <alternativeName>
        <fullName evidence="9">PEP</fullName>
    </alternativeName>
    <alternativeName>
        <fullName evidence="9">Plastid-encoded RNA polymerase subunit beta</fullName>
        <shortName evidence="9">RNA polymerase subunit beta</shortName>
    </alternativeName>
</protein>
<comment type="catalytic activity">
    <reaction evidence="8 9 10">
        <text>RNA(n) + a ribonucleoside 5'-triphosphate = RNA(n+1) + diphosphate</text>
        <dbReference type="Rhea" id="RHEA:21248"/>
        <dbReference type="Rhea" id="RHEA-COMP:14527"/>
        <dbReference type="Rhea" id="RHEA-COMP:17342"/>
        <dbReference type="ChEBI" id="CHEBI:33019"/>
        <dbReference type="ChEBI" id="CHEBI:61557"/>
        <dbReference type="ChEBI" id="CHEBI:140395"/>
        <dbReference type="EC" id="2.7.7.6"/>
    </reaction>
</comment>
<feature type="domain" description="DNA-directed RNA polymerase subunit 2 hybrid-binding" evidence="11">
    <location>
        <begin position="1098"/>
        <end position="1489"/>
    </location>
</feature>
<dbReference type="EC" id="2.7.7.6" evidence="9"/>
<dbReference type="EMBL" id="KM462861">
    <property type="protein sequence ID" value="AIT93442.1"/>
    <property type="molecule type" value="Genomic_DNA"/>
</dbReference>
<dbReference type="Pfam" id="PF04563">
    <property type="entry name" value="RNA_pol_Rpb2_1"/>
    <property type="match status" value="1"/>
</dbReference>
<dbReference type="InterPro" id="IPR037033">
    <property type="entry name" value="DNA-dir_RNAP_su2_hyb_sf"/>
</dbReference>
<evidence type="ECO:0000259" key="13">
    <source>
        <dbReference type="Pfam" id="PF04561"/>
    </source>
</evidence>
<feature type="domain" description="RNA polymerase Rpb2" evidence="12">
    <location>
        <begin position="1491"/>
        <end position="1564"/>
    </location>
</feature>
<dbReference type="InterPro" id="IPR019462">
    <property type="entry name" value="DNA-dir_RNA_pol_bsu_external_1"/>
</dbReference>
<evidence type="ECO:0000256" key="10">
    <source>
        <dbReference type="RuleBase" id="RU363031"/>
    </source>
</evidence>
<dbReference type="InterPro" id="IPR007120">
    <property type="entry name" value="DNA-dir_RNAP_su2_dom"/>
</dbReference>
<keyword evidence="5 9" id="KW-0548">Nucleotidyltransferase</keyword>
<dbReference type="Pfam" id="PF00562">
    <property type="entry name" value="RNA_pol_Rpb2_6"/>
    <property type="match status" value="1"/>
</dbReference>
<dbReference type="InterPro" id="IPR007121">
    <property type="entry name" value="RNA_pol_bsu_CS"/>
</dbReference>
<dbReference type="Gene3D" id="2.30.150.10">
    <property type="entry name" value="DNA-directed RNA polymerase, beta subunit, external 1 domain"/>
    <property type="match status" value="1"/>
</dbReference>
<dbReference type="GO" id="GO:0003899">
    <property type="term" value="F:DNA-directed RNA polymerase activity"/>
    <property type="evidence" value="ECO:0007669"/>
    <property type="project" value="UniProtKB-UniRule"/>
</dbReference>
<keyword evidence="6 9" id="KW-0804">Transcription</keyword>
<proteinExistence type="inferred from homology"/>
<dbReference type="CDD" id="cd00653">
    <property type="entry name" value="RNA_pol_B_RPB2"/>
    <property type="match status" value="1"/>
</dbReference>
<evidence type="ECO:0000313" key="17">
    <source>
        <dbReference type="EMBL" id="AIT93442.1"/>
    </source>
</evidence>
<dbReference type="GeneID" id="22158503"/>
<comment type="subcellular location">
    <subcellularLocation>
        <location evidence="9">Plastid</location>
        <location evidence="9">Chloroplast</location>
    </subcellularLocation>
</comment>
<dbReference type="Pfam" id="PF04565">
    <property type="entry name" value="RNA_pol_Rpb2_3"/>
    <property type="match status" value="1"/>
</dbReference>
<evidence type="ECO:0000256" key="5">
    <source>
        <dbReference type="ARBA" id="ARBA00022695"/>
    </source>
</evidence>
<dbReference type="InterPro" id="IPR007641">
    <property type="entry name" value="RNA_pol_Rpb2_7"/>
</dbReference>
<dbReference type="InterPro" id="IPR015712">
    <property type="entry name" value="DNA-dir_RNA_pol_su2"/>
</dbReference>
<evidence type="ECO:0000259" key="14">
    <source>
        <dbReference type="Pfam" id="PF04563"/>
    </source>
</evidence>
<comment type="subunit">
    <text evidence="7 9 10">In plastids the minimal PEP RNA polymerase catalytic core is composed of four subunits: alpha, beta, beta', and beta''. When a (nuclear-encoded) sigma factor is associated with the core the holoenzyme is formed, which can initiate transcription.</text>
</comment>
<dbReference type="InterPro" id="IPR042107">
    <property type="entry name" value="DNA-dir_RNA_pol_bsu_ext_1_sf"/>
</dbReference>
<evidence type="ECO:0000259" key="15">
    <source>
        <dbReference type="Pfam" id="PF04565"/>
    </source>
</evidence>
<evidence type="ECO:0000256" key="4">
    <source>
        <dbReference type="ARBA" id="ARBA00022679"/>
    </source>
</evidence>
<dbReference type="Gene3D" id="2.40.270.10">
    <property type="entry name" value="DNA-directed RNA polymerase, subunit 2, domain 6"/>
    <property type="match status" value="1"/>
</dbReference>
<dbReference type="Gene3D" id="3.90.1100.10">
    <property type="match status" value="1"/>
</dbReference>
<accession>A0A097KJU0</accession>
<dbReference type="HAMAP" id="MF_01321">
    <property type="entry name" value="RNApol_bact_RpoB"/>
    <property type="match status" value="1"/>
</dbReference>
<evidence type="ECO:0000259" key="16">
    <source>
        <dbReference type="Pfam" id="PF10385"/>
    </source>
</evidence>
<feature type="domain" description="RNA polymerase Rpb2" evidence="15">
    <location>
        <begin position="380"/>
        <end position="448"/>
    </location>
</feature>